<keyword evidence="3" id="KW-1185">Reference proteome</keyword>
<dbReference type="RefSeq" id="WP_094059101.1">
    <property type="nucleotide sequence ID" value="NZ_CP022530.1"/>
</dbReference>
<proteinExistence type="predicted"/>
<dbReference type="EMBL" id="CP022530">
    <property type="protein sequence ID" value="ASP37892.1"/>
    <property type="molecule type" value="Genomic_DNA"/>
</dbReference>
<dbReference type="InterPro" id="IPR011008">
    <property type="entry name" value="Dimeric_a/b-barrel"/>
</dbReference>
<accession>A0A222FGZ7</accession>
<sequence>MHHMLVGLQISNEQVYRQYRQAMKPILQRFGGDFLYDVQVSQVLKAQHGEAFNRLFVIAFPTAEQLEQFFVQPDYLAAKEEFFDASVESTHFLAQWPS</sequence>
<reference evidence="2 3" key="1">
    <citation type="submission" date="2017-07" db="EMBL/GenBank/DDBJ databases">
        <title>Annotated genome sequence of Bacterioplanes sanyensis isolated from Red Sea.</title>
        <authorList>
            <person name="Rehman Z.U."/>
        </authorList>
    </citation>
    <scope>NUCLEOTIDE SEQUENCE [LARGE SCALE GENOMIC DNA]</scope>
    <source>
        <strain evidence="2 3">NV9</strain>
    </source>
</reference>
<dbReference type="Proteomes" id="UP000202440">
    <property type="component" value="Chromosome"/>
</dbReference>
<organism evidence="2 3">
    <name type="scientific">Bacterioplanes sanyensis</name>
    <dbReference type="NCBI Taxonomy" id="1249553"/>
    <lineage>
        <taxon>Bacteria</taxon>
        <taxon>Pseudomonadati</taxon>
        <taxon>Pseudomonadota</taxon>
        <taxon>Gammaproteobacteria</taxon>
        <taxon>Oceanospirillales</taxon>
        <taxon>Oceanospirillaceae</taxon>
        <taxon>Bacterioplanes</taxon>
    </lineage>
</organism>
<dbReference type="Pfam" id="PF07045">
    <property type="entry name" value="DUF1330"/>
    <property type="match status" value="1"/>
</dbReference>
<dbReference type="Gene3D" id="3.30.70.100">
    <property type="match status" value="1"/>
</dbReference>
<dbReference type="SUPFAM" id="SSF54909">
    <property type="entry name" value="Dimeric alpha+beta barrel"/>
    <property type="match status" value="1"/>
</dbReference>
<dbReference type="AlphaFoldDB" id="A0A222FGZ7"/>
<evidence type="ECO:0000313" key="3">
    <source>
        <dbReference type="Proteomes" id="UP000202440"/>
    </source>
</evidence>
<protein>
    <submittedName>
        <fullName evidence="2">DUF1330 domain-containing protein</fullName>
    </submittedName>
</protein>
<feature type="domain" description="DUF1330" evidence="1">
    <location>
        <begin position="5"/>
        <end position="81"/>
    </location>
</feature>
<gene>
    <name evidence="2" type="ORF">CHH28_04025</name>
</gene>
<name>A0A222FGZ7_9GAMM</name>
<evidence type="ECO:0000259" key="1">
    <source>
        <dbReference type="Pfam" id="PF07045"/>
    </source>
</evidence>
<dbReference type="KEGG" id="bsan:CHH28_04025"/>
<dbReference type="InterPro" id="IPR010753">
    <property type="entry name" value="DUF1330"/>
</dbReference>
<dbReference type="OrthoDB" id="9806380at2"/>
<evidence type="ECO:0000313" key="2">
    <source>
        <dbReference type="EMBL" id="ASP37892.1"/>
    </source>
</evidence>